<dbReference type="Pfam" id="PF14837">
    <property type="entry name" value="INTS5_N"/>
    <property type="match status" value="1"/>
</dbReference>
<feature type="domain" description="Integrator complex subunit 5 N-terminal" evidence="1">
    <location>
        <begin position="11"/>
        <end position="215"/>
    </location>
</feature>
<dbReference type="Pfam" id="PF14838">
    <property type="entry name" value="INTS5_C"/>
    <property type="match status" value="1"/>
</dbReference>
<organism evidence="4">
    <name type="scientific">Neodiprion lecontei</name>
    <name type="common">Redheaded pine sawfly</name>
    <dbReference type="NCBI Taxonomy" id="441921"/>
    <lineage>
        <taxon>Eukaryota</taxon>
        <taxon>Metazoa</taxon>
        <taxon>Ecdysozoa</taxon>
        <taxon>Arthropoda</taxon>
        <taxon>Hexapoda</taxon>
        <taxon>Insecta</taxon>
        <taxon>Pterygota</taxon>
        <taxon>Neoptera</taxon>
        <taxon>Endopterygota</taxon>
        <taxon>Hymenoptera</taxon>
        <taxon>Tenthredinoidea</taxon>
        <taxon>Diprionidae</taxon>
        <taxon>Diprioninae</taxon>
        <taxon>Neodiprion</taxon>
    </lineage>
</organism>
<dbReference type="PANTHER" id="PTHR31697">
    <property type="entry name" value="INTEGRATOR COMPLEX SUBUNIT 5"/>
    <property type="match status" value="1"/>
</dbReference>
<dbReference type="RefSeq" id="XP_015521704.2">
    <property type="nucleotide sequence ID" value="XM_015666218.2"/>
</dbReference>
<dbReference type="PANTHER" id="PTHR31697:SF2">
    <property type="entry name" value="INTEGRATOR COMPLEX SUBUNIT 5"/>
    <property type="match status" value="1"/>
</dbReference>
<sequence length="930" mass="103644">MQQSTDILSPQDLLAEVRKFISGAVRNTHGTNTLELARTALSLLRNLPAARDAVLEYFCTVFSVCVSKHVRQIEKNQNQPIHEETTIAEIHNVLCAFVNANPEAWAPIISTWSLELLGKLSSDYANRGNLPKNAGINDFLQQWMSCRATRTLIDITTQCLQCLMHLETESCIKALLDTSVSHSPHFDWVVAHVGSCFPNTVITRVLTCGLKDFCAMGYDQNIKNPKLNSVVGILGHLAGSHVNDIRTALLDLFRWSLDENINLDENTKSQKLATVPFLLNLASLSQTLLKALTTDVLQTLRPDIIPQLALFASDWCKYFNDQPEALIDLTVHLALGCEQGASQIVNILLDTSLNQSNVGYHSVNAAQSVKNVCREILELILQEIDSLVRAHGPQSSNIALLNSVKQELSFITPLLLNPNPLRVQTAVRILSLLGAQSPNVLVSSASFMLRKGETKFHLAALMRLVTDNVNTFAINTTDNENTVVGNGYFSQAVEQAIRESQFTTASNDGEGRQLFKNLITLLKWEKSDQVLILKSGIVTRAVRSNLQQISSMLMKIDNPLLAHDIAGILNLICIPDRDHYVPSIQLALQLTRSMIRYFFICIEENDVIKKVKGVKIVCRFLHVLTCYSQCARVLALRELLEQSIYNEPAKYFGAKVKFDPQTEDILLLQQNHKQGTSVMLAQRHSSVFHAGVIGQGPRKPPPENLIDKETITLNTTLLMDAIKSCCSNPELGQHPVNLDAISMVSLLLVELVSPDVMYNGLPWPDEEFTKVTVERDLQIRRTFKDVPLLWSHLELTARYRPALAYCSVLLRAIAATVLANWSPVEGVLLANVMALGLLLPPPLASIRDVLPNIKQHQINLVLRECIWAYMHENVPSPALFTRSEGSNVAWRDPDASTLNPRCIETLRLIVLANIHRMGALYSALFLHNRK</sequence>
<dbReference type="OrthoDB" id="69088at2759"/>
<dbReference type="InterPro" id="IPR040316">
    <property type="entry name" value="INTS5"/>
</dbReference>
<gene>
    <name evidence="4" type="primary">LOC107225678</name>
</gene>
<dbReference type="FunCoup" id="A0A6J0C5R1">
    <property type="interactions" value="2178"/>
</dbReference>
<reference evidence="4" key="1">
    <citation type="submission" date="2025-08" db="UniProtKB">
        <authorList>
            <consortium name="RefSeq"/>
        </authorList>
    </citation>
    <scope>IDENTIFICATION</scope>
    <source>
        <tissue evidence="4">Thorax and Abdomen</tissue>
    </source>
</reference>
<dbReference type="GeneID" id="107225678"/>
<evidence type="ECO:0000313" key="3">
    <source>
        <dbReference type="Proteomes" id="UP000829291"/>
    </source>
</evidence>
<dbReference type="AlphaFoldDB" id="A0A6J0C5R1"/>
<keyword evidence="3" id="KW-1185">Reference proteome</keyword>
<accession>A0A6J0C5R1</accession>
<dbReference type="InParanoid" id="A0A6J0C5R1"/>
<name>A0A6J0C5R1_NEOLC</name>
<proteinExistence type="predicted"/>
<dbReference type="InterPro" id="IPR029444">
    <property type="entry name" value="INTS5_C"/>
</dbReference>
<evidence type="ECO:0000259" key="1">
    <source>
        <dbReference type="Pfam" id="PF14837"/>
    </source>
</evidence>
<dbReference type="Proteomes" id="UP000829291">
    <property type="component" value="Chromosome 4"/>
</dbReference>
<dbReference type="InterPro" id="IPR029445">
    <property type="entry name" value="INTS5_N"/>
</dbReference>
<dbReference type="GO" id="GO:0034472">
    <property type="term" value="P:snRNA 3'-end processing"/>
    <property type="evidence" value="ECO:0007669"/>
    <property type="project" value="TreeGrafter"/>
</dbReference>
<feature type="domain" description="Integrator complex subunit 5 C-terminal" evidence="2">
    <location>
        <begin position="226"/>
        <end position="916"/>
    </location>
</feature>
<evidence type="ECO:0000259" key="2">
    <source>
        <dbReference type="Pfam" id="PF14838"/>
    </source>
</evidence>
<protein>
    <submittedName>
        <fullName evidence="4">Integrator complex subunit 5 isoform X1</fullName>
    </submittedName>
</protein>
<dbReference type="KEGG" id="nlo:107225678"/>
<dbReference type="GO" id="GO:0032039">
    <property type="term" value="C:integrator complex"/>
    <property type="evidence" value="ECO:0007669"/>
    <property type="project" value="InterPro"/>
</dbReference>
<evidence type="ECO:0000313" key="4">
    <source>
        <dbReference type="RefSeq" id="XP_015521704.2"/>
    </source>
</evidence>